<dbReference type="InterPro" id="IPR008947">
    <property type="entry name" value="PLipase_C/P1_nuclease_dom_sf"/>
</dbReference>
<evidence type="ECO:0000256" key="4">
    <source>
        <dbReference type="ARBA" id="ARBA00022801"/>
    </source>
</evidence>
<dbReference type="CDD" id="cd11010">
    <property type="entry name" value="S1-P1_nuclease"/>
    <property type="match status" value="1"/>
</dbReference>
<keyword evidence="6" id="KW-0325">Glycoprotein</keyword>
<dbReference type="GO" id="GO:0006308">
    <property type="term" value="P:DNA catabolic process"/>
    <property type="evidence" value="ECO:0007669"/>
    <property type="project" value="InterPro"/>
</dbReference>
<keyword evidence="5" id="KW-1015">Disulfide bond</keyword>
<dbReference type="PANTHER" id="PTHR33146:SF26">
    <property type="entry name" value="ENDONUCLEASE 4"/>
    <property type="match status" value="1"/>
</dbReference>
<evidence type="ECO:0000256" key="6">
    <source>
        <dbReference type="ARBA" id="ARBA00023180"/>
    </source>
</evidence>
<keyword evidence="4" id="KW-0378">Hydrolase</keyword>
<dbReference type="AlphaFoldDB" id="A0A517PQF1"/>
<reference evidence="7 8" key="1">
    <citation type="submission" date="2019-02" db="EMBL/GenBank/DDBJ databases">
        <title>Deep-cultivation of Planctomycetes and their phenomic and genomic characterization uncovers novel biology.</title>
        <authorList>
            <person name="Wiegand S."/>
            <person name="Jogler M."/>
            <person name="Boedeker C."/>
            <person name="Pinto D."/>
            <person name="Vollmers J."/>
            <person name="Rivas-Marin E."/>
            <person name="Kohn T."/>
            <person name="Peeters S.H."/>
            <person name="Heuer A."/>
            <person name="Rast P."/>
            <person name="Oberbeckmann S."/>
            <person name="Bunk B."/>
            <person name="Jeske O."/>
            <person name="Meyerdierks A."/>
            <person name="Storesund J.E."/>
            <person name="Kallscheuer N."/>
            <person name="Luecker S."/>
            <person name="Lage O.M."/>
            <person name="Pohl T."/>
            <person name="Merkel B.J."/>
            <person name="Hornburger P."/>
            <person name="Mueller R.-W."/>
            <person name="Bruemmer F."/>
            <person name="Labrenz M."/>
            <person name="Spormann A.M."/>
            <person name="Op den Camp H."/>
            <person name="Overmann J."/>
            <person name="Amann R."/>
            <person name="Jetten M.S.M."/>
            <person name="Mascher T."/>
            <person name="Medema M.H."/>
            <person name="Devos D.P."/>
            <person name="Kaster A.-K."/>
            <person name="Ovreas L."/>
            <person name="Rohde M."/>
            <person name="Galperin M.Y."/>
            <person name="Jogler C."/>
        </authorList>
    </citation>
    <scope>NUCLEOTIDE SEQUENCE [LARGE SCALE GENOMIC DNA]</scope>
    <source>
        <strain evidence="7 8">HG66A1</strain>
    </source>
</reference>
<keyword evidence="3" id="KW-0255">Endonuclease</keyword>
<dbReference type="InterPro" id="IPR003154">
    <property type="entry name" value="S1/P1nuclease"/>
</dbReference>
<keyword evidence="1" id="KW-0540">Nuclease</keyword>
<keyword evidence="2" id="KW-0479">Metal-binding</keyword>
<dbReference type="EMBL" id="CP036266">
    <property type="protein sequence ID" value="QDT21607.1"/>
    <property type="molecule type" value="Genomic_DNA"/>
</dbReference>
<sequence length="372" mass="42190">MMILKYEFCINVGVASLSRQNRSRQLRSEFHPSTEPEKRDLTVKRFALLSVFVLFLFVTVRPAQAWNYAGHRIIAAIAWNQLTPERRTELVQLLKQHPRFEQDFQSRMPQIIKDATPEIQARWLFMRAATWPDIARSFKDADREKYHHGTWHYINQPIYLDDASKNALSTQLSANVATSIKAGDDVLGFNIIQALEYCVAQLKDPRVSQADKAVYFCWVMHLVGDSHQPLHSSALFSRRMFPEGDRGGNDIRIAKSNLHSQWDGLLGNSFKDSEIVSQAVGIERDPANKRLGESAAGDLNYVTWINESHELAREKGYSVEILEAARVSEAESGKFQKLSSLPQSYYRQAGSIAVKRAAQAGWRLAAVLEGVK</sequence>
<evidence type="ECO:0000256" key="1">
    <source>
        <dbReference type="ARBA" id="ARBA00022722"/>
    </source>
</evidence>
<protein>
    <submittedName>
        <fullName evidence="7">S1/P1 Nuclease</fullName>
    </submittedName>
</protein>
<keyword evidence="8" id="KW-1185">Reference proteome</keyword>
<dbReference type="GO" id="GO:0003676">
    <property type="term" value="F:nucleic acid binding"/>
    <property type="evidence" value="ECO:0007669"/>
    <property type="project" value="InterPro"/>
</dbReference>
<dbReference type="PANTHER" id="PTHR33146">
    <property type="entry name" value="ENDONUCLEASE 4"/>
    <property type="match status" value="1"/>
</dbReference>
<dbReference type="Proteomes" id="UP000320421">
    <property type="component" value="Chromosome"/>
</dbReference>
<dbReference type="OrthoDB" id="267579at2"/>
<name>A0A517PQF1_9PLAN</name>
<dbReference type="Pfam" id="PF02265">
    <property type="entry name" value="S1-P1_nuclease"/>
    <property type="match status" value="1"/>
</dbReference>
<evidence type="ECO:0000313" key="8">
    <source>
        <dbReference type="Proteomes" id="UP000320421"/>
    </source>
</evidence>
<organism evidence="7 8">
    <name type="scientific">Gimesia chilikensis</name>
    <dbReference type="NCBI Taxonomy" id="2605989"/>
    <lineage>
        <taxon>Bacteria</taxon>
        <taxon>Pseudomonadati</taxon>
        <taxon>Planctomycetota</taxon>
        <taxon>Planctomycetia</taxon>
        <taxon>Planctomycetales</taxon>
        <taxon>Planctomycetaceae</taxon>
        <taxon>Gimesia</taxon>
    </lineage>
</organism>
<dbReference type="GO" id="GO:0016788">
    <property type="term" value="F:hydrolase activity, acting on ester bonds"/>
    <property type="evidence" value="ECO:0007669"/>
    <property type="project" value="InterPro"/>
</dbReference>
<evidence type="ECO:0000256" key="5">
    <source>
        <dbReference type="ARBA" id="ARBA00023157"/>
    </source>
</evidence>
<dbReference type="GO" id="GO:0004519">
    <property type="term" value="F:endonuclease activity"/>
    <property type="evidence" value="ECO:0007669"/>
    <property type="project" value="UniProtKB-KW"/>
</dbReference>
<accession>A0A517PQF1</accession>
<evidence type="ECO:0000256" key="2">
    <source>
        <dbReference type="ARBA" id="ARBA00022723"/>
    </source>
</evidence>
<evidence type="ECO:0000256" key="3">
    <source>
        <dbReference type="ARBA" id="ARBA00022759"/>
    </source>
</evidence>
<dbReference type="SUPFAM" id="SSF48537">
    <property type="entry name" value="Phospholipase C/P1 nuclease"/>
    <property type="match status" value="1"/>
</dbReference>
<dbReference type="Gene3D" id="1.10.575.10">
    <property type="entry name" value="P1 Nuclease"/>
    <property type="match status" value="1"/>
</dbReference>
<gene>
    <name evidence="7" type="ORF">HG66A1_34100</name>
</gene>
<evidence type="ECO:0000313" key="7">
    <source>
        <dbReference type="EMBL" id="QDT21607.1"/>
    </source>
</evidence>
<dbReference type="GO" id="GO:0046872">
    <property type="term" value="F:metal ion binding"/>
    <property type="evidence" value="ECO:0007669"/>
    <property type="project" value="UniProtKB-KW"/>
</dbReference>
<proteinExistence type="predicted"/>